<evidence type="ECO:0000259" key="8">
    <source>
        <dbReference type="Pfam" id="PF01432"/>
    </source>
</evidence>
<comment type="cofactor">
    <cofactor evidence="7">
        <name>Zn(2+)</name>
        <dbReference type="ChEBI" id="CHEBI:29105"/>
    </cofactor>
    <text evidence="7">Binds 1 zinc ion.</text>
</comment>
<evidence type="ECO:0000313" key="10">
    <source>
        <dbReference type="Proteomes" id="UP000068067"/>
    </source>
</evidence>
<dbReference type="FunFam" id="3.40.390.10:FF:000009">
    <property type="entry name" value="Oligopeptidase A"/>
    <property type="match status" value="1"/>
</dbReference>
<dbReference type="CDD" id="cd06456">
    <property type="entry name" value="M3A_DCP"/>
    <property type="match status" value="1"/>
</dbReference>
<dbReference type="AlphaFoldDB" id="A0A0M3QA05"/>
<keyword evidence="2 7" id="KW-0645">Protease</keyword>
<evidence type="ECO:0000256" key="6">
    <source>
        <dbReference type="ARBA" id="ARBA00023049"/>
    </source>
</evidence>
<dbReference type="GO" id="GO:0004222">
    <property type="term" value="F:metalloendopeptidase activity"/>
    <property type="evidence" value="ECO:0007669"/>
    <property type="project" value="InterPro"/>
</dbReference>
<dbReference type="RefSeq" id="WP_053545397.1">
    <property type="nucleotide sequence ID" value="NZ_CP009220.1"/>
</dbReference>
<dbReference type="InterPro" id="IPR001567">
    <property type="entry name" value="Pept_M3A_M3B_dom"/>
</dbReference>
<dbReference type="InterPro" id="IPR024077">
    <property type="entry name" value="Neurolysin/TOP_dom2"/>
</dbReference>
<keyword evidence="3 7" id="KW-0479">Metal-binding</keyword>
<keyword evidence="6 7" id="KW-0482">Metalloprotease</keyword>
<evidence type="ECO:0000256" key="1">
    <source>
        <dbReference type="ARBA" id="ARBA00006040"/>
    </source>
</evidence>
<dbReference type="PANTHER" id="PTHR43660:SF1">
    <property type="entry name" value="DIPEPTIDYL CARBOXYPEPTIDASE"/>
    <property type="match status" value="1"/>
</dbReference>
<dbReference type="InterPro" id="IPR024079">
    <property type="entry name" value="MetalloPept_cat_dom_sf"/>
</dbReference>
<keyword evidence="4 7" id="KW-0378">Hydrolase</keyword>
<evidence type="ECO:0000256" key="3">
    <source>
        <dbReference type="ARBA" id="ARBA00022723"/>
    </source>
</evidence>
<dbReference type="Gene3D" id="1.10.1370.40">
    <property type="match status" value="1"/>
</dbReference>
<dbReference type="EMBL" id="CP009220">
    <property type="protein sequence ID" value="ALC06463.1"/>
    <property type="molecule type" value="Genomic_DNA"/>
</dbReference>
<gene>
    <name evidence="9" type="ORF">CDES_10435</name>
</gene>
<name>A0A0M3QA05_9CORY</name>
<evidence type="ECO:0000256" key="7">
    <source>
        <dbReference type="RuleBase" id="RU003435"/>
    </source>
</evidence>
<keyword evidence="5 7" id="KW-0862">Zinc</keyword>
<keyword evidence="10" id="KW-1185">Reference proteome</keyword>
<sequence>MSVDHLLNPSSLPYQLPDFANIEAADFLPAFDKALAEHNAEIADIAHNPDEPTWENTVEQLERAGSALNRVASVFFNLQGTDSSPEMDEIAATIAPRLSAHSDAIFHNPELFARIEAVTSPADEESKRLLAHTKRAFRRRGAALDAPGKARLSEINQRLSALSEQFGRNLLADTKDLAVNFSESELEGFSPARISAAADYATLTGVDGYVIPLELPSVQSSQAALDNPAARAKLYDASLKRGATLNKDVLLETVRLRAERAELLGYDTHADYVIEEETADDVAAVRALLFDLAPAASANAKAEYKLSSEEAEQHGQKVAAADWSYWEAKVRARDYALDEAELRNYFPLNQVLQDGVFYAANRLYGITVTARPDLQGYADGVDVWEVHDHDGTGIGLILTDYYGRPSKRGGAWMSSFVDQSDLLGTKPVVVNVMGISKPTTGEALLSLDEVTTIFHEFGHGLHGLLSKVRYPSFSGTSVPRDYVEFPSQINENWAFDPAVVRNYARHVETGDVIPASLLDAIEASRQFGQGFATSEYLAASIIDLAWHSLTLEEAENVSDIDQFEADALAVAGLDVDGIAPRYRSTYFNHIFAGGYSAGYYSYLWAEALDADGFEWFKESGVDDQSVRASGQKFRDLVLSRGAASDYSRAFEELRGRSKDLGPLLRRRGLAGAI</sequence>
<dbReference type="Gene3D" id="3.40.390.10">
    <property type="entry name" value="Collagenase (Catalytic Domain)"/>
    <property type="match status" value="1"/>
</dbReference>
<dbReference type="Gene3D" id="1.10.1370.10">
    <property type="entry name" value="Neurolysin, domain 3"/>
    <property type="match status" value="1"/>
</dbReference>
<dbReference type="EC" id="3.4.15.5" evidence="9"/>
<dbReference type="InterPro" id="IPR034005">
    <property type="entry name" value="M3A_DCP"/>
</dbReference>
<dbReference type="GO" id="GO:0046872">
    <property type="term" value="F:metal ion binding"/>
    <property type="evidence" value="ECO:0007669"/>
    <property type="project" value="UniProtKB-UniRule"/>
</dbReference>
<dbReference type="KEGG" id="cdx:CDES_10435"/>
<dbReference type="GO" id="GO:0004180">
    <property type="term" value="F:carboxypeptidase activity"/>
    <property type="evidence" value="ECO:0007669"/>
    <property type="project" value="UniProtKB-KW"/>
</dbReference>
<dbReference type="OrthoDB" id="9773538at2"/>
<keyword evidence="9" id="KW-0121">Carboxypeptidase</keyword>
<dbReference type="Proteomes" id="UP000068067">
    <property type="component" value="Chromosome"/>
</dbReference>
<organism evidence="9 10">
    <name type="scientific">Corynebacterium deserti GIMN1.010</name>
    <dbReference type="NCBI Taxonomy" id="931089"/>
    <lineage>
        <taxon>Bacteria</taxon>
        <taxon>Bacillati</taxon>
        <taxon>Actinomycetota</taxon>
        <taxon>Actinomycetes</taxon>
        <taxon>Mycobacteriales</taxon>
        <taxon>Corynebacteriaceae</taxon>
        <taxon>Corynebacterium</taxon>
    </lineage>
</organism>
<dbReference type="GO" id="GO:0005829">
    <property type="term" value="C:cytosol"/>
    <property type="evidence" value="ECO:0007669"/>
    <property type="project" value="TreeGrafter"/>
</dbReference>
<proteinExistence type="inferred from homology"/>
<accession>A0A0M3QA05</accession>
<evidence type="ECO:0000256" key="5">
    <source>
        <dbReference type="ARBA" id="ARBA00022833"/>
    </source>
</evidence>
<evidence type="ECO:0000256" key="2">
    <source>
        <dbReference type="ARBA" id="ARBA00022670"/>
    </source>
</evidence>
<dbReference type="Pfam" id="PF01432">
    <property type="entry name" value="Peptidase_M3"/>
    <property type="match status" value="1"/>
</dbReference>
<dbReference type="GO" id="GO:0008241">
    <property type="term" value="F:peptidyl-dipeptidase activity"/>
    <property type="evidence" value="ECO:0007669"/>
    <property type="project" value="UniProtKB-EC"/>
</dbReference>
<evidence type="ECO:0000256" key="4">
    <source>
        <dbReference type="ARBA" id="ARBA00022801"/>
    </source>
</evidence>
<comment type="similarity">
    <text evidence="1 7">Belongs to the peptidase M3 family.</text>
</comment>
<protein>
    <submittedName>
        <fullName evidence="9">Zn-dependent oligopeptidase</fullName>
        <ecNumber evidence="9">3.4.15.5</ecNumber>
    </submittedName>
</protein>
<dbReference type="SUPFAM" id="SSF55486">
    <property type="entry name" value="Metalloproteases ('zincins'), catalytic domain"/>
    <property type="match status" value="1"/>
</dbReference>
<reference evidence="9 10" key="1">
    <citation type="submission" date="2014-08" db="EMBL/GenBank/DDBJ databases">
        <title>Complete genome sequence of Corynebacterium deserti GIMN1.010 (=DSM 45689), isolated from desert sand in western China.</title>
        <authorList>
            <person name="Ruckert C."/>
            <person name="Albersmeier A."/>
            <person name="Kalinowski J."/>
        </authorList>
    </citation>
    <scope>NUCLEOTIDE SEQUENCE [LARGE SCALE GENOMIC DNA]</scope>
    <source>
        <strain evidence="9 10">GIMN1.010</strain>
    </source>
</reference>
<dbReference type="GO" id="GO:0006508">
    <property type="term" value="P:proteolysis"/>
    <property type="evidence" value="ECO:0007669"/>
    <property type="project" value="UniProtKB-KW"/>
</dbReference>
<feature type="domain" description="Peptidase M3A/M3B catalytic" evidence="8">
    <location>
        <begin position="226"/>
        <end position="668"/>
    </location>
</feature>
<dbReference type="STRING" id="931089.CDES_10435"/>
<dbReference type="PATRIC" id="fig|931089.4.peg.2110"/>
<dbReference type="PANTHER" id="PTHR43660">
    <property type="entry name" value="DIPEPTIDYL CARBOXYPEPTIDASE"/>
    <property type="match status" value="1"/>
</dbReference>
<evidence type="ECO:0000313" key="9">
    <source>
        <dbReference type="EMBL" id="ALC06463.1"/>
    </source>
</evidence>
<dbReference type="InterPro" id="IPR045090">
    <property type="entry name" value="Pept_M3A_M3B"/>
</dbReference>